<gene>
    <name evidence="1" type="ORF">EV420DRAFT_1638899</name>
</gene>
<evidence type="ECO:0000313" key="2">
    <source>
        <dbReference type="Proteomes" id="UP001175211"/>
    </source>
</evidence>
<evidence type="ECO:0000313" key="1">
    <source>
        <dbReference type="EMBL" id="KAK0463978.1"/>
    </source>
</evidence>
<protein>
    <submittedName>
        <fullName evidence="1">Uncharacterized protein</fullName>
    </submittedName>
</protein>
<keyword evidence="2" id="KW-1185">Reference proteome</keyword>
<comment type="caution">
    <text evidence="1">The sequence shown here is derived from an EMBL/GenBank/DDBJ whole genome shotgun (WGS) entry which is preliminary data.</text>
</comment>
<dbReference type="RefSeq" id="XP_060335288.1">
    <property type="nucleotide sequence ID" value="XM_060476897.1"/>
</dbReference>
<organism evidence="1 2">
    <name type="scientific">Armillaria tabescens</name>
    <name type="common">Ringless honey mushroom</name>
    <name type="synonym">Agaricus tabescens</name>
    <dbReference type="NCBI Taxonomy" id="1929756"/>
    <lineage>
        <taxon>Eukaryota</taxon>
        <taxon>Fungi</taxon>
        <taxon>Dikarya</taxon>
        <taxon>Basidiomycota</taxon>
        <taxon>Agaricomycotina</taxon>
        <taxon>Agaricomycetes</taxon>
        <taxon>Agaricomycetidae</taxon>
        <taxon>Agaricales</taxon>
        <taxon>Marasmiineae</taxon>
        <taxon>Physalacriaceae</taxon>
        <taxon>Desarmillaria</taxon>
    </lineage>
</organism>
<dbReference type="AlphaFoldDB" id="A0AA39TRF3"/>
<reference evidence="1" key="1">
    <citation type="submission" date="2023-06" db="EMBL/GenBank/DDBJ databases">
        <authorList>
            <consortium name="Lawrence Berkeley National Laboratory"/>
            <person name="Ahrendt S."/>
            <person name="Sahu N."/>
            <person name="Indic B."/>
            <person name="Wong-Bajracharya J."/>
            <person name="Merenyi Z."/>
            <person name="Ke H.-M."/>
            <person name="Monk M."/>
            <person name="Kocsube S."/>
            <person name="Drula E."/>
            <person name="Lipzen A."/>
            <person name="Balint B."/>
            <person name="Henrissat B."/>
            <person name="Andreopoulos B."/>
            <person name="Martin F.M."/>
            <person name="Harder C.B."/>
            <person name="Rigling D."/>
            <person name="Ford K.L."/>
            <person name="Foster G.D."/>
            <person name="Pangilinan J."/>
            <person name="Papanicolaou A."/>
            <person name="Barry K."/>
            <person name="LaButti K."/>
            <person name="Viragh M."/>
            <person name="Koriabine M."/>
            <person name="Yan M."/>
            <person name="Riley R."/>
            <person name="Champramary S."/>
            <person name="Plett K.L."/>
            <person name="Tsai I.J."/>
            <person name="Slot J."/>
            <person name="Sipos G."/>
            <person name="Plett J."/>
            <person name="Nagy L.G."/>
            <person name="Grigoriev I.V."/>
        </authorList>
    </citation>
    <scope>NUCLEOTIDE SEQUENCE</scope>
    <source>
        <strain evidence="1">CCBAS 213</strain>
    </source>
</reference>
<dbReference type="EMBL" id="JAUEPS010000007">
    <property type="protein sequence ID" value="KAK0463978.1"/>
    <property type="molecule type" value="Genomic_DNA"/>
</dbReference>
<proteinExistence type="predicted"/>
<dbReference type="GeneID" id="85360445"/>
<dbReference type="Proteomes" id="UP001175211">
    <property type="component" value="Unassembled WGS sequence"/>
</dbReference>
<name>A0AA39TRF3_ARMTA</name>
<accession>A0AA39TRF3</accession>
<sequence length="328" mass="37358">MAHIIVSIRSAKSNVRPPTYPTVQLISRHTRLQNGGQTLPGNFTTHMNEDPVDSRKTVLYFTAEETLLILKICRERGLSFGNVYVVLGQIAMGRLLCRRYAQGLMTEEEWEFRKMELTYTTGSINVRPYLDREWYTRGGAENPMLSIGFYVYPMSFVPLRPEGAHSTFDTLLSRQRFWYRCGNMKKCANGLLKHPLFLDIGSVRYPQIITAMKELGSKAKTSSLRKENLSISATDQAKLGMVFSFGGSNFGSADKLLPREFPVGGTSPRIYLRCSGLRLRCRPGEIYLGASTFRNELELVVYWDNNVTDRAIIEEWLQEVKNAASYYL</sequence>